<evidence type="ECO:0000259" key="2">
    <source>
        <dbReference type="SMART" id="SM00860"/>
    </source>
</evidence>
<dbReference type="EMBL" id="CBMI010004561">
    <property type="protein sequence ID" value="CEG05590.1"/>
    <property type="molecule type" value="Genomic_DNA"/>
</dbReference>
<evidence type="ECO:0000313" key="3">
    <source>
        <dbReference type="EMBL" id="CEG05590.1"/>
    </source>
</evidence>
<reference evidence="3" key="1">
    <citation type="submission" date="2013-05" db="EMBL/GenBank/DDBJ databases">
        <title>Draft genome sequences of six wheat associated Fusarium spp. isolates.</title>
        <authorList>
            <person name="Moolhuijzen P.M."/>
            <person name="Manners J.M."/>
            <person name="Wilcox S."/>
            <person name="Bellgard M.I."/>
            <person name="Gardiner D.M."/>
        </authorList>
    </citation>
    <scope>NUCLEOTIDE SEQUENCE</scope>
    <source>
        <strain evidence="3">CS3069</strain>
    </source>
</reference>
<dbReference type="AlphaFoldDB" id="A0A090MIQ6"/>
<dbReference type="InterPro" id="IPR037883">
    <property type="entry name" value="Knr4/Smi1-like_sf"/>
</dbReference>
<dbReference type="Gene3D" id="3.40.1580.10">
    <property type="entry name" value="SMI1/KNR4-like"/>
    <property type="match status" value="1"/>
</dbReference>
<accession>A0A090MIQ6</accession>
<feature type="region of interest" description="Disordered" evidence="1">
    <location>
        <begin position="78"/>
        <end position="114"/>
    </location>
</feature>
<gene>
    <name evidence="3" type="ORF">BN850_0124470</name>
</gene>
<dbReference type="SMART" id="SM00860">
    <property type="entry name" value="SMI1_KNR4"/>
    <property type="match status" value="1"/>
</dbReference>
<feature type="domain" description="Knr4/Smi1-like" evidence="2">
    <location>
        <begin position="272"/>
        <end position="339"/>
    </location>
</feature>
<name>A0A090MIQ6_9HYPO</name>
<proteinExistence type="predicted"/>
<dbReference type="SUPFAM" id="SSF160631">
    <property type="entry name" value="SMI1/KNR4-like"/>
    <property type="match status" value="1"/>
</dbReference>
<dbReference type="InterPro" id="IPR018958">
    <property type="entry name" value="Knr4/Smi1-like_dom"/>
</dbReference>
<feature type="compositionally biased region" description="Basic and acidic residues" evidence="1">
    <location>
        <begin position="78"/>
        <end position="107"/>
    </location>
</feature>
<dbReference type="Pfam" id="PF09346">
    <property type="entry name" value="SMI1_KNR4"/>
    <property type="match status" value="1"/>
</dbReference>
<sequence>MSQPEPKKFDRHAVLTNPSLKEVYDKLTDLAKEFAVLGEIETTKKLISLLLQDTTSGWQRRKIRDFKPFFAAANRWPDEIPEKDRTEDASSKTVIEHSSADENSRDETNDEEVFQEQLKQAKDDSVSFGDGRRSRAAVDALCTALNLALKQSDDMQTIKDEPKVQEALGIIAKNLHRRWMLSSLAGRHELCELLSTGELARQVPIDRSKLETTTKEVIETFYERFNHGRKKHEIESKPLKQVLLELERHTKTNAVDDGVREPLPETLFVLPPATDEQILSLEKKLDIALPDDYKEFLKISNGFGRTWNGYHLENALYGVDEIHWADESLEVPFTEFHDSISGVLELHVTDRSRPEWPSSGPTLEIGSWDVFWTLLIPPKGTKVILDAYQEAFDNPKIPEDAKKQVLKSIEGRHGSLEEMKKLEWAAIERQDSETLPCGTFRQCLEERLRRAKRGPYCYEMAKELGSIAYNCRADGS</sequence>
<comment type="caution">
    <text evidence="3">The sequence shown here is derived from an EMBL/GenBank/DDBJ whole genome shotgun (WGS) entry which is preliminary data.</text>
</comment>
<protein>
    <submittedName>
        <fullName evidence="3">WGS project CBMI000000000 data, contig CS3069_c004564</fullName>
    </submittedName>
</protein>
<organism evidence="3">
    <name type="scientific">Fusarium clavum</name>
    <dbReference type="NCBI Taxonomy" id="2594811"/>
    <lineage>
        <taxon>Eukaryota</taxon>
        <taxon>Fungi</taxon>
        <taxon>Dikarya</taxon>
        <taxon>Ascomycota</taxon>
        <taxon>Pezizomycotina</taxon>
        <taxon>Sordariomycetes</taxon>
        <taxon>Hypocreomycetidae</taxon>
        <taxon>Hypocreales</taxon>
        <taxon>Nectriaceae</taxon>
        <taxon>Fusarium</taxon>
        <taxon>Fusarium incarnatum-equiseti species complex</taxon>
    </lineage>
</organism>
<evidence type="ECO:0000256" key="1">
    <source>
        <dbReference type="SAM" id="MobiDB-lite"/>
    </source>
</evidence>